<evidence type="ECO:0000256" key="1">
    <source>
        <dbReference type="ARBA" id="ARBA00004479"/>
    </source>
</evidence>
<gene>
    <name evidence="9" type="ORF">Ahy_A04g018644</name>
</gene>
<sequence>MVQKFYILILNFKIFFCMKIFAIYVKRKRVLCPYWEQEEQSDIYIALEVFNRMYGGISHKSYVYSYSMLILEIVGGRKNYKSDQLNFNEMYFSDWIYKDLEQGNIPSHIHSLVTDEENDLIKKTTLVSLWCIQTNPSNRPHQLIK</sequence>
<dbReference type="STRING" id="3818.A0A445DEA7"/>
<dbReference type="Gramene" id="arahy.Tifrunner.gnm2.ann2.Ah04g313300.1">
    <property type="protein sequence ID" value="arahy.Tifrunner.gnm2.ann2.Ah04g313300.1-CDS"/>
    <property type="gene ID" value="arahy.Tifrunner.gnm2.ann2.Ah04g313300"/>
</dbReference>
<dbReference type="InterPro" id="IPR045874">
    <property type="entry name" value="LRK10/LRL21-25-like"/>
</dbReference>
<evidence type="ECO:0000256" key="8">
    <source>
        <dbReference type="SAM" id="Phobius"/>
    </source>
</evidence>
<keyword evidence="2" id="KW-0723">Serine/threonine-protein kinase</keyword>
<evidence type="ECO:0008006" key="11">
    <source>
        <dbReference type="Google" id="ProtNLM"/>
    </source>
</evidence>
<comment type="caution">
    <text evidence="9">The sequence shown here is derived from an EMBL/GenBank/DDBJ whole genome shotgun (WGS) entry which is preliminary data.</text>
</comment>
<evidence type="ECO:0000256" key="4">
    <source>
        <dbReference type="ARBA" id="ARBA00022729"/>
    </source>
</evidence>
<name>A0A445DEA7_ARAHY</name>
<dbReference type="Proteomes" id="UP000289738">
    <property type="component" value="Chromosome A04"/>
</dbReference>
<dbReference type="Gene3D" id="1.10.510.10">
    <property type="entry name" value="Transferase(Phosphotransferase) domain 1"/>
    <property type="match status" value="1"/>
</dbReference>
<evidence type="ECO:0000256" key="2">
    <source>
        <dbReference type="ARBA" id="ARBA00022527"/>
    </source>
</evidence>
<keyword evidence="6 8" id="KW-0472">Membrane</keyword>
<accession>A0A445DEA7</accession>
<dbReference type="SUPFAM" id="SSF56112">
    <property type="entry name" value="Protein kinase-like (PK-like)"/>
    <property type="match status" value="1"/>
</dbReference>
<keyword evidence="7" id="KW-0325">Glycoprotein</keyword>
<keyword evidence="10" id="KW-1185">Reference proteome</keyword>
<dbReference type="PANTHER" id="PTHR27009">
    <property type="entry name" value="RUST RESISTANCE KINASE LR10-RELATED"/>
    <property type="match status" value="1"/>
</dbReference>
<protein>
    <recommendedName>
        <fullName evidence="11">Serine-threonine/tyrosine-protein kinase catalytic domain-containing protein</fullName>
    </recommendedName>
</protein>
<organism evidence="9 10">
    <name type="scientific">Arachis hypogaea</name>
    <name type="common">Peanut</name>
    <dbReference type="NCBI Taxonomy" id="3818"/>
    <lineage>
        <taxon>Eukaryota</taxon>
        <taxon>Viridiplantae</taxon>
        <taxon>Streptophyta</taxon>
        <taxon>Embryophyta</taxon>
        <taxon>Tracheophyta</taxon>
        <taxon>Spermatophyta</taxon>
        <taxon>Magnoliopsida</taxon>
        <taxon>eudicotyledons</taxon>
        <taxon>Gunneridae</taxon>
        <taxon>Pentapetalae</taxon>
        <taxon>rosids</taxon>
        <taxon>fabids</taxon>
        <taxon>Fabales</taxon>
        <taxon>Fabaceae</taxon>
        <taxon>Papilionoideae</taxon>
        <taxon>50 kb inversion clade</taxon>
        <taxon>dalbergioids sensu lato</taxon>
        <taxon>Dalbergieae</taxon>
        <taxon>Pterocarpus clade</taxon>
        <taxon>Arachis</taxon>
    </lineage>
</organism>
<proteinExistence type="predicted"/>
<evidence type="ECO:0000256" key="5">
    <source>
        <dbReference type="ARBA" id="ARBA00022989"/>
    </source>
</evidence>
<comment type="subcellular location">
    <subcellularLocation>
        <location evidence="1">Membrane</location>
        <topology evidence="1">Single-pass type I membrane protein</topology>
    </subcellularLocation>
</comment>
<evidence type="ECO:0000256" key="6">
    <source>
        <dbReference type="ARBA" id="ARBA00023136"/>
    </source>
</evidence>
<keyword evidence="5 8" id="KW-1133">Transmembrane helix</keyword>
<dbReference type="GO" id="GO:0004674">
    <property type="term" value="F:protein serine/threonine kinase activity"/>
    <property type="evidence" value="ECO:0007669"/>
    <property type="project" value="UniProtKB-KW"/>
</dbReference>
<reference evidence="9 10" key="1">
    <citation type="submission" date="2019-01" db="EMBL/GenBank/DDBJ databases">
        <title>Sequencing of cultivated peanut Arachis hypogaea provides insights into genome evolution and oil improvement.</title>
        <authorList>
            <person name="Chen X."/>
        </authorList>
    </citation>
    <scope>NUCLEOTIDE SEQUENCE [LARGE SCALE GENOMIC DNA]</scope>
    <source>
        <strain evidence="10">cv. Fuhuasheng</strain>
        <tissue evidence="9">Leaves</tissue>
    </source>
</reference>
<evidence type="ECO:0000256" key="3">
    <source>
        <dbReference type="ARBA" id="ARBA00022692"/>
    </source>
</evidence>
<keyword evidence="2" id="KW-0808">Transferase</keyword>
<dbReference type="AlphaFoldDB" id="A0A445DEA7"/>
<dbReference type="InterPro" id="IPR011009">
    <property type="entry name" value="Kinase-like_dom_sf"/>
</dbReference>
<evidence type="ECO:0000256" key="7">
    <source>
        <dbReference type="ARBA" id="ARBA00023180"/>
    </source>
</evidence>
<keyword evidence="2" id="KW-0418">Kinase</keyword>
<evidence type="ECO:0000313" key="10">
    <source>
        <dbReference type="Proteomes" id="UP000289738"/>
    </source>
</evidence>
<feature type="transmembrane region" description="Helical" evidence="8">
    <location>
        <begin position="6"/>
        <end position="25"/>
    </location>
</feature>
<evidence type="ECO:0000313" key="9">
    <source>
        <dbReference type="EMBL" id="RYR61465.1"/>
    </source>
</evidence>
<dbReference type="GO" id="GO:0016020">
    <property type="term" value="C:membrane"/>
    <property type="evidence" value="ECO:0007669"/>
    <property type="project" value="UniProtKB-SubCell"/>
</dbReference>
<keyword evidence="3 8" id="KW-0812">Transmembrane</keyword>
<keyword evidence="4" id="KW-0732">Signal</keyword>
<dbReference type="EMBL" id="SDMP01000004">
    <property type="protein sequence ID" value="RYR61465.1"/>
    <property type="molecule type" value="Genomic_DNA"/>
</dbReference>